<gene>
    <name evidence="1" type="ORF">RN90_10890</name>
</gene>
<evidence type="ECO:0000313" key="1">
    <source>
        <dbReference type="EMBL" id="PGH25811.1"/>
    </source>
</evidence>
<dbReference type="RefSeq" id="WP_158412379.1">
    <property type="nucleotide sequence ID" value="NZ_CP077150.1"/>
</dbReference>
<protein>
    <submittedName>
        <fullName evidence="1">Uncharacterized protein</fullName>
    </submittedName>
</protein>
<dbReference type="AlphaFoldDB" id="A0A2B7YXP0"/>
<proteinExistence type="predicted"/>
<accession>A0A2B7YXP0</accession>
<evidence type="ECO:0000313" key="2">
    <source>
        <dbReference type="Proteomes" id="UP000226179"/>
    </source>
</evidence>
<dbReference type="EMBL" id="NJGJ01000001">
    <property type="protein sequence ID" value="PGH25811.1"/>
    <property type="molecule type" value="Genomic_DNA"/>
</dbReference>
<comment type="caution">
    <text evidence="1">The sequence shown here is derived from an EMBL/GenBank/DDBJ whole genome shotgun (WGS) entry which is preliminary data.</text>
</comment>
<dbReference type="Proteomes" id="UP000226179">
    <property type="component" value="Unassembled WGS sequence"/>
</dbReference>
<organism evidence="1 2">
    <name type="scientific">Fusobacterium animalis</name>
    <dbReference type="NCBI Taxonomy" id="76859"/>
    <lineage>
        <taxon>Bacteria</taxon>
        <taxon>Fusobacteriati</taxon>
        <taxon>Fusobacteriota</taxon>
        <taxon>Fusobacteriia</taxon>
        <taxon>Fusobacteriales</taxon>
        <taxon>Fusobacteriaceae</taxon>
        <taxon>Fusobacterium</taxon>
    </lineage>
</organism>
<reference evidence="1 2" key="1">
    <citation type="submission" date="2017-06" db="EMBL/GenBank/DDBJ databases">
        <title>Draft genome sequence of Fusobacterium nucleatum subsp. animalis KCOM 1280 (=ChDC F318).</title>
        <authorList>
            <person name="Kook J.-K."/>
            <person name="Park S.-N."/>
            <person name="Lim Y.K."/>
            <person name="Roh H."/>
        </authorList>
    </citation>
    <scope>NUCLEOTIDE SEQUENCE [LARGE SCALE GENOMIC DNA]</scope>
    <source>
        <strain evidence="2">KCOM 1280 ( ChDC F318)</strain>
    </source>
</reference>
<sequence length="124" mass="14481">MYKILKEEFKIEIEEKNLTSDRNLNMKEIKQFTFLGKINNNNIYIGNISGVKNLNSVYVTELIESSQFYKLDKILFIMDADYGDNNESGFTRMEKSITDIIKKIQETKNIKTAYFISKAIQNDS</sequence>
<name>A0A2B7YXP0_9FUSO</name>